<dbReference type="VEuPathDB" id="TrichDB:TVAG_333100"/>
<dbReference type="GO" id="GO:0051177">
    <property type="term" value="P:meiotic sister chromatid cohesion"/>
    <property type="evidence" value="ECO:0000318"/>
    <property type="project" value="GO_Central"/>
</dbReference>
<evidence type="ECO:0000313" key="2">
    <source>
        <dbReference type="EMBL" id="EAY07985.1"/>
    </source>
</evidence>
<dbReference type="AlphaFoldDB" id="A2EHA6"/>
<dbReference type="SMR" id="A2EHA6"/>
<dbReference type="InterPro" id="IPR016024">
    <property type="entry name" value="ARM-type_fold"/>
</dbReference>
<dbReference type="GO" id="GO:0072542">
    <property type="term" value="F:protein phosphatase activator activity"/>
    <property type="evidence" value="ECO:0000318"/>
    <property type="project" value="GO_Central"/>
</dbReference>
<dbReference type="Pfam" id="PF01603">
    <property type="entry name" value="B56"/>
    <property type="match status" value="1"/>
</dbReference>
<proteinExistence type="predicted"/>
<reference evidence="2" key="2">
    <citation type="journal article" date="2007" name="Science">
        <title>Draft genome sequence of the sexually transmitted pathogen Trichomonas vaginalis.</title>
        <authorList>
            <person name="Carlton J.M."/>
            <person name="Hirt R.P."/>
            <person name="Silva J.C."/>
            <person name="Delcher A.L."/>
            <person name="Schatz M."/>
            <person name="Zhao Q."/>
            <person name="Wortman J.R."/>
            <person name="Bidwell S.L."/>
            <person name="Alsmark U.C.M."/>
            <person name="Besteiro S."/>
            <person name="Sicheritz-Ponten T."/>
            <person name="Noel C.J."/>
            <person name="Dacks J.B."/>
            <person name="Foster P.G."/>
            <person name="Simillion C."/>
            <person name="Van de Peer Y."/>
            <person name="Miranda-Saavedra D."/>
            <person name="Barton G.J."/>
            <person name="Westrop G.D."/>
            <person name="Mueller S."/>
            <person name="Dessi D."/>
            <person name="Fiori P.L."/>
            <person name="Ren Q."/>
            <person name="Paulsen I."/>
            <person name="Zhang H."/>
            <person name="Bastida-Corcuera F.D."/>
            <person name="Simoes-Barbosa A."/>
            <person name="Brown M.T."/>
            <person name="Hayes R.D."/>
            <person name="Mukherjee M."/>
            <person name="Okumura C.Y."/>
            <person name="Schneider R."/>
            <person name="Smith A.J."/>
            <person name="Vanacova S."/>
            <person name="Villalvazo M."/>
            <person name="Haas B.J."/>
            <person name="Pertea M."/>
            <person name="Feldblyum T.V."/>
            <person name="Utterback T.R."/>
            <person name="Shu C.L."/>
            <person name="Osoegawa K."/>
            <person name="de Jong P.J."/>
            <person name="Hrdy I."/>
            <person name="Horvathova L."/>
            <person name="Zubacova Z."/>
            <person name="Dolezal P."/>
            <person name="Malik S.B."/>
            <person name="Logsdon J.M. Jr."/>
            <person name="Henze K."/>
            <person name="Gupta A."/>
            <person name="Wang C.C."/>
            <person name="Dunne R.L."/>
            <person name="Upcroft J.A."/>
            <person name="Upcroft P."/>
            <person name="White O."/>
            <person name="Salzberg S.L."/>
            <person name="Tang P."/>
            <person name="Chiu C.-H."/>
            <person name="Lee Y.-S."/>
            <person name="Embley T.M."/>
            <person name="Coombs G.H."/>
            <person name="Mottram J.C."/>
            <person name="Tachezy J."/>
            <person name="Fraser-Liggett C.M."/>
            <person name="Johnson P.J."/>
        </authorList>
    </citation>
    <scope>NUCLEOTIDE SEQUENCE [LARGE SCALE GENOMIC DNA]</scope>
    <source>
        <strain evidence="2">G3</strain>
    </source>
</reference>
<dbReference type="InterPro" id="IPR002554">
    <property type="entry name" value="PP2A_B56"/>
</dbReference>
<dbReference type="FunFam" id="1.25.10.10:FF:000331">
    <property type="entry name" value="Phosphoprotein phosphatase, putative"/>
    <property type="match status" value="1"/>
</dbReference>
<dbReference type="Gene3D" id="1.25.10.10">
    <property type="entry name" value="Leucine-rich Repeat Variant"/>
    <property type="match status" value="1"/>
</dbReference>
<dbReference type="STRING" id="5722.A2EHA6"/>
<dbReference type="InterPro" id="IPR011989">
    <property type="entry name" value="ARM-like"/>
</dbReference>
<accession>A2EHA6</accession>
<dbReference type="Proteomes" id="UP000001542">
    <property type="component" value="Unassembled WGS sequence"/>
</dbReference>
<dbReference type="SUPFAM" id="SSF48371">
    <property type="entry name" value="ARM repeat"/>
    <property type="match status" value="1"/>
</dbReference>
<dbReference type="EMBL" id="DS113388">
    <property type="protein sequence ID" value="EAY07985.1"/>
    <property type="molecule type" value="Genomic_DNA"/>
</dbReference>
<dbReference type="KEGG" id="tva:4765881"/>
<dbReference type="PANTHER" id="PTHR10257">
    <property type="entry name" value="SERINE/THREONINE PROTEIN PHOSPHATASE 2A PP2A REGULATORY SUBUNIT B"/>
    <property type="match status" value="1"/>
</dbReference>
<evidence type="ECO:0000256" key="1">
    <source>
        <dbReference type="SAM" id="MobiDB-lite"/>
    </source>
</evidence>
<evidence type="ECO:0000313" key="3">
    <source>
        <dbReference type="Proteomes" id="UP000001542"/>
    </source>
</evidence>
<dbReference type="GO" id="GO:0007165">
    <property type="term" value="P:signal transduction"/>
    <property type="evidence" value="ECO:0007669"/>
    <property type="project" value="InterPro"/>
</dbReference>
<protein>
    <recommendedName>
        <fullName evidence="4">Phosphoprotein phosphatase</fullName>
    </recommendedName>
</protein>
<gene>
    <name evidence="2" type="ORF">TVAG_333100</name>
</gene>
<dbReference type="RefSeq" id="XP_001320208.1">
    <property type="nucleotide sequence ID" value="XM_001320173.1"/>
</dbReference>
<organism evidence="2 3">
    <name type="scientific">Trichomonas vaginalis (strain ATCC PRA-98 / G3)</name>
    <dbReference type="NCBI Taxonomy" id="412133"/>
    <lineage>
        <taxon>Eukaryota</taxon>
        <taxon>Metamonada</taxon>
        <taxon>Parabasalia</taxon>
        <taxon>Trichomonadida</taxon>
        <taxon>Trichomonadidae</taxon>
        <taxon>Trichomonas</taxon>
    </lineage>
</organism>
<name>A2EHA6_TRIV3</name>
<feature type="region of interest" description="Disordered" evidence="1">
    <location>
        <begin position="41"/>
        <end position="66"/>
    </location>
</feature>
<keyword evidence="3" id="KW-1185">Reference proteome</keyword>
<dbReference type="VEuPathDB" id="TrichDB:TVAGG3_0933890"/>
<feature type="compositionally biased region" description="Polar residues" evidence="1">
    <location>
        <begin position="53"/>
        <end position="63"/>
    </location>
</feature>
<reference evidence="2" key="1">
    <citation type="submission" date="2006-10" db="EMBL/GenBank/DDBJ databases">
        <authorList>
            <person name="Amadeo P."/>
            <person name="Zhao Q."/>
            <person name="Wortman J."/>
            <person name="Fraser-Liggett C."/>
            <person name="Carlton J."/>
        </authorList>
    </citation>
    <scope>NUCLEOTIDE SEQUENCE</scope>
    <source>
        <strain evidence="2">G3</strain>
    </source>
</reference>
<dbReference type="InParanoid" id="A2EHA6"/>
<dbReference type="eggNOG" id="KOG2085">
    <property type="taxonomic scope" value="Eukaryota"/>
</dbReference>
<dbReference type="PANTHER" id="PTHR10257:SF3">
    <property type="entry name" value="SERINE_THREONINE-PROTEIN PHOSPHATASE 2A 56 KDA REGULATORY SUBUNIT GAMMA ISOFORM"/>
    <property type="match status" value="1"/>
</dbReference>
<dbReference type="GO" id="GO:0000159">
    <property type="term" value="C:protein phosphatase type 2A complex"/>
    <property type="evidence" value="ECO:0007669"/>
    <property type="project" value="InterPro"/>
</dbReference>
<sequence length="522" mass="60020">MGDATRNPSFVYRRKRSYQWSCPIAPKLEERPKSANISAMGYRKKQQPPPNINDLTKSTSNIDSGPIIDTEVDNESLYQSTKMVRTQVKNIAYNVKLDDISTLSFDEQFSLKLKFCTNIYDFANPYEDVGPKEQKTRVLCELVQFFEQSADSKKLSPEVQELLMNMIKANIIRPTPSIPLSPILLDFALVFVEPAWPQLFYVYQLLNRFISLYPESPLLNIEFARTAIYLTNLPDNNERLQLLSFLRAYYDSHQNSKVDIIKCIQKKLVDLQDLDSPPFCVMPLLVYLSHIFQRCNKNPPDEFYTVIRSSVFPLALNNYLPLYHQSMISLLTAVLPQDSSLNSEFHHFLVSFWPIGNGQKQPCFVEFILLTMSKMSPAQVTEAIKPTMNIFEQVVTGEQVSAAQMVFDFLANKSEQWVNDHSKRVILSLFDRVKFVTTNHWSTIMRDKAQSALAGLGKLDRKSFLKAKTSKTSDQVRKQTDEEKAAAKKWRKIANAAQDYDGDIKQMMDLIMKTFVPKKTLF</sequence>
<evidence type="ECO:0008006" key="4">
    <source>
        <dbReference type="Google" id="ProtNLM"/>
    </source>
</evidence>
<dbReference type="OrthoDB" id="10264446at2759"/>